<protein>
    <submittedName>
        <fullName evidence="2">Alpha/beta fold hydrolase</fullName>
    </submittedName>
</protein>
<accession>A0ABW6ZII7</accession>
<reference evidence="2 3" key="1">
    <citation type="submission" date="2024-02" db="EMBL/GenBank/DDBJ databases">
        <title>Expansion and revision of Xanthobacter and proposal of Roseixanthobacter gen. nov.</title>
        <authorList>
            <person name="Soltysiak M.P.M."/>
            <person name="Jalihal A."/>
            <person name="Ory A."/>
            <person name="Chrisophersen C."/>
            <person name="Lee A.D."/>
            <person name="Boulton J."/>
            <person name="Springer M."/>
        </authorList>
    </citation>
    <scope>NUCLEOTIDE SEQUENCE [LARGE SCALE GENOMIC DNA]</scope>
    <source>
        <strain evidence="2 3">CB5</strain>
    </source>
</reference>
<evidence type="ECO:0000313" key="2">
    <source>
        <dbReference type="EMBL" id="MFG1252884.1"/>
    </source>
</evidence>
<dbReference type="RefSeq" id="WP_394007589.1">
    <property type="nucleotide sequence ID" value="NZ_JBAFUR010000002.1"/>
</dbReference>
<dbReference type="GO" id="GO:0016787">
    <property type="term" value="F:hydrolase activity"/>
    <property type="evidence" value="ECO:0007669"/>
    <property type="project" value="UniProtKB-KW"/>
</dbReference>
<gene>
    <name evidence="2" type="ORF">V5F30_11795</name>
</gene>
<dbReference type="Pfam" id="PF12697">
    <property type="entry name" value="Abhydrolase_6"/>
    <property type="match status" value="1"/>
</dbReference>
<dbReference type="Proteomes" id="UP001604043">
    <property type="component" value="Unassembled WGS sequence"/>
</dbReference>
<keyword evidence="3" id="KW-1185">Reference proteome</keyword>
<feature type="domain" description="AB hydrolase-1" evidence="1">
    <location>
        <begin position="35"/>
        <end position="261"/>
    </location>
</feature>
<sequence length="269" mass="28225">MKKIATAGSTALAGTVALPGASGAEVHKQPGGHTFVLVHGAWHGGWCWQRVSERLRQAGHSVFTPTQTGLGERRHLMSRDITLDTFILDVANLLEMEDLGDVVLVGHSFGGCAVSGVADRMPESLRRLVYLDAMIVEPGRKPFDALPPEGVSARLKAAEASSGGLSLPASPAAAFGVTDAADAAWLERHLTAQPLSAYLSPLNVNGPIGNGLAATYIGCVEPAYAALNSSREWAKNRKGFDYVELAACHDAMVSAPDALAARLLDIAAH</sequence>
<dbReference type="EMBL" id="JBAFUR010000002">
    <property type="protein sequence ID" value="MFG1252884.1"/>
    <property type="molecule type" value="Genomic_DNA"/>
</dbReference>
<dbReference type="InterPro" id="IPR000073">
    <property type="entry name" value="AB_hydrolase_1"/>
</dbReference>
<dbReference type="InterPro" id="IPR045889">
    <property type="entry name" value="MES/HNL"/>
</dbReference>
<organism evidence="2 3">
    <name type="scientific">Xanthobacter aminoxidans</name>
    <dbReference type="NCBI Taxonomy" id="186280"/>
    <lineage>
        <taxon>Bacteria</taxon>
        <taxon>Pseudomonadati</taxon>
        <taxon>Pseudomonadota</taxon>
        <taxon>Alphaproteobacteria</taxon>
        <taxon>Hyphomicrobiales</taxon>
        <taxon>Xanthobacteraceae</taxon>
        <taxon>Xanthobacter</taxon>
    </lineage>
</organism>
<dbReference type="Gene3D" id="3.40.50.1820">
    <property type="entry name" value="alpha/beta hydrolase"/>
    <property type="match status" value="1"/>
</dbReference>
<evidence type="ECO:0000313" key="3">
    <source>
        <dbReference type="Proteomes" id="UP001604043"/>
    </source>
</evidence>
<dbReference type="PANTHER" id="PTHR10992">
    <property type="entry name" value="METHYLESTERASE FAMILY MEMBER"/>
    <property type="match status" value="1"/>
</dbReference>
<dbReference type="PANTHER" id="PTHR10992:SF1032">
    <property type="entry name" value="METHYLESTERASE 17"/>
    <property type="match status" value="1"/>
</dbReference>
<evidence type="ECO:0000259" key="1">
    <source>
        <dbReference type="Pfam" id="PF12697"/>
    </source>
</evidence>
<name>A0ABW6ZII7_9HYPH</name>
<proteinExistence type="predicted"/>
<dbReference type="SUPFAM" id="SSF53474">
    <property type="entry name" value="alpha/beta-Hydrolases"/>
    <property type="match status" value="1"/>
</dbReference>
<keyword evidence="2" id="KW-0378">Hydrolase</keyword>
<comment type="caution">
    <text evidence="2">The sequence shown here is derived from an EMBL/GenBank/DDBJ whole genome shotgun (WGS) entry which is preliminary data.</text>
</comment>
<dbReference type="InterPro" id="IPR029058">
    <property type="entry name" value="AB_hydrolase_fold"/>
</dbReference>